<dbReference type="InterPro" id="IPR001876">
    <property type="entry name" value="Znf_RanBP2"/>
</dbReference>
<dbReference type="GO" id="GO:0008655">
    <property type="term" value="P:pyrimidine-containing compound salvage"/>
    <property type="evidence" value="ECO:0007669"/>
    <property type="project" value="UniProtKB-ARBA"/>
</dbReference>
<dbReference type="InterPro" id="IPR036443">
    <property type="entry name" value="Znf_RanBP2_sf"/>
</dbReference>
<keyword evidence="7" id="KW-0808">Transferase</keyword>
<feature type="domain" description="RanBP2-type" evidence="15">
    <location>
        <begin position="416"/>
        <end position="445"/>
    </location>
</feature>
<dbReference type="Gene3D" id="3.40.50.2020">
    <property type="match status" value="1"/>
</dbReference>
<name>A0AA38FBY2_TAXCH</name>
<dbReference type="Pfam" id="PF00641">
    <property type="entry name" value="Zn_ribbon_RanBP"/>
    <property type="match status" value="3"/>
</dbReference>
<feature type="region of interest" description="Disordered" evidence="14">
    <location>
        <begin position="351"/>
        <end position="370"/>
    </location>
</feature>
<proteinExistence type="inferred from homology"/>
<comment type="similarity">
    <text evidence="3">Belongs to the UPRTase family.</text>
</comment>
<evidence type="ECO:0000256" key="8">
    <source>
        <dbReference type="ARBA" id="ARBA00022723"/>
    </source>
</evidence>
<keyword evidence="12" id="KW-0342">GTP-binding</keyword>
<feature type="compositionally biased region" description="Polar residues" evidence="14">
    <location>
        <begin position="671"/>
        <end position="692"/>
    </location>
</feature>
<dbReference type="SUPFAM" id="SSF90209">
    <property type="entry name" value="Ran binding protein zinc finger-like"/>
    <property type="match status" value="1"/>
</dbReference>
<keyword evidence="8" id="KW-0479">Metal-binding</keyword>
<evidence type="ECO:0000256" key="4">
    <source>
        <dbReference type="ARBA" id="ARBA00011894"/>
    </source>
</evidence>
<keyword evidence="10 13" id="KW-0863">Zinc-finger</keyword>
<dbReference type="Proteomes" id="UP000824469">
    <property type="component" value="Unassembled WGS sequence"/>
</dbReference>
<feature type="domain" description="RanBP2-type" evidence="15">
    <location>
        <begin position="456"/>
        <end position="485"/>
    </location>
</feature>
<evidence type="ECO:0000256" key="12">
    <source>
        <dbReference type="ARBA" id="ARBA00023134"/>
    </source>
</evidence>
<dbReference type="GO" id="GO:0005525">
    <property type="term" value="F:GTP binding"/>
    <property type="evidence" value="ECO:0007669"/>
    <property type="project" value="UniProtKB-KW"/>
</dbReference>
<feature type="region of interest" description="Disordered" evidence="14">
    <location>
        <begin position="651"/>
        <end position="800"/>
    </location>
</feature>
<dbReference type="SMART" id="SM00547">
    <property type="entry name" value="ZnF_RBZ"/>
    <property type="match status" value="4"/>
</dbReference>
<comment type="pathway">
    <text evidence="2">Pyrimidine metabolism; UMP biosynthesis via salvage pathway; UMP from uracil: step 1/1.</text>
</comment>
<dbReference type="EMBL" id="JAHRHJ020000011">
    <property type="protein sequence ID" value="KAH9296515.1"/>
    <property type="molecule type" value="Genomic_DNA"/>
</dbReference>
<dbReference type="GO" id="GO:0003729">
    <property type="term" value="F:mRNA binding"/>
    <property type="evidence" value="ECO:0007669"/>
    <property type="project" value="TreeGrafter"/>
</dbReference>
<feature type="compositionally biased region" description="Acidic residues" evidence="14">
    <location>
        <begin position="828"/>
        <end position="840"/>
    </location>
</feature>
<feature type="compositionally biased region" description="Basic and acidic residues" evidence="14">
    <location>
        <begin position="899"/>
        <end position="920"/>
    </location>
</feature>
<feature type="region of interest" description="Disordered" evidence="14">
    <location>
        <begin position="591"/>
        <end position="630"/>
    </location>
</feature>
<evidence type="ECO:0000256" key="7">
    <source>
        <dbReference type="ARBA" id="ARBA00022679"/>
    </source>
</evidence>
<feature type="compositionally biased region" description="Basic and acidic residues" evidence="14">
    <location>
        <begin position="651"/>
        <end position="660"/>
    </location>
</feature>
<dbReference type="GO" id="GO:0005737">
    <property type="term" value="C:cytoplasm"/>
    <property type="evidence" value="ECO:0007669"/>
    <property type="project" value="TreeGrafter"/>
</dbReference>
<dbReference type="Pfam" id="PF14681">
    <property type="entry name" value="UPRTase"/>
    <property type="match status" value="1"/>
</dbReference>
<keyword evidence="9" id="KW-0547">Nucleotide-binding</keyword>
<keyword evidence="6" id="KW-0328">Glycosyltransferase</keyword>
<dbReference type="PANTHER" id="PTHR23111">
    <property type="entry name" value="ZINC FINGER PROTEIN"/>
    <property type="match status" value="1"/>
</dbReference>
<dbReference type="InterPro" id="IPR000836">
    <property type="entry name" value="PRTase_dom"/>
</dbReference>
<keyword evidence="11" id="KW-0862">Zinc</keyword>
<dbReference type="FunFam" id="3.40.50.2020:FF:000023">
    <property type="entry name" value="Probable uracil phosphoribosyltransferase"/>
    <property type="match status" value="1"/>
</dbReference>
<evidence type="ECO:0000256" key="5">
    <source>
        <dbReference type="ARBA" id="ARBA00022533"/>
    </source>
</evidence>
<feature type="compositionally biased region" description="Low complexity" evidence="14">
    <location>
        <begin position="717"/>
        <end position="729"/>
    </location>
</feature>
<comment type="caution">
    <text evidence="16">The sequence shown here is derived from an EMBL/GenBank/DDBJ whole genome shotgun (WGS) entry which is preliminary data.</text>
</comment>
<evidence type="ECO:0000256" key="1">
    <source>
        <dbReference type="ARBA" id="ARBA00001946"/>
    </source>
</evidence>
<evidence type="ECO:0000256" key="11">
    <source>
        <dbReference type="ARBA" id="ARBA00022833"/>
    </source>
</evidence>
<dbReference type="GO" id="GO:0008270">
    <property type="term" value="F:zinc ion binding"/>
    <property type="evidence" value="ECO:0007669"/>
    <property type="project" value="UniProtKB-KW"/>
</dbReference>
<evidence type="ECO:0000256" key="6">
    <source>
        <dbReference type="ARBA" id="ARBA00022676"/>
    </source>
</evidence>
<sequence length="920" mass="102716">MHTLIRDIETTKHDFVFYADWLIRLVVEHGLGHLPFTEKQVFTPTGSVYIGVDFCKTLCGVSIIGSGESMENALRACCKEIKIGKILIHRDGDNDKQLIYEKLPKDISNRHVLLLDPVLAIGNSAVQAILLLLEKGVHKSNIIFLNLISAPEGIHTVCKKFPRLKIVTSEIDMALNEEFRVVPEMGEFGDRYFCTEDDVPSFWDGDFTKREQQKIVWDPGISDCLRTSNLGEGGLSLSKDDIMAIVEYGCPSLDRKVVNSGKRLRSYMNIEEGDVCSRCNLRGSCDRAYINVPKEEGARTVDVVRILLTYGLDPMTRSAENKLHMKKTVKASIRKLLKEVVELSAIPLDPNLPQPRPKQPPPIVKQSPPLPIMRIGRTDIEMKKGDWLCPGCNLINFARNMICIQCNEKRPKKSLSSGEWECPDCDFLNFSRNTKCLKCDCKCPKDDHSEIAKQLNPGDWKCRKCNFLNFRRNMTCLECDCKHPGDDNTEIARQLNSGDWKCPECNFMNFGRNMTCLKCDCKCPKDEHSKIRGWCGKEQAGEMTKSSKAWNAALGDDDEYNYHVKTNEGMLNSARTRKGGGCNNDDYNFEDFPVRGGKSEITGGRKSGQDGNNTQSQFSSGMDRSSSFGVNSTDFSDLDLILDDDDIDGDIDHNKNREEGESSFGKASDRSIISSTSARKGSGTSNDLNFNSFPVHGGNSGITGRRKSEQKGSKIFSQWSSGVDKSSSSGINANDFSDLDLDDDDDNDDIGYKWKGADGGRSSAKASDRHGRLSTSSIGKEKAYKSDDTDDEVGWFGSSQAKELGLSKRSLASKTKSVKRNFEKFGDFDEDDDDPNESVDEQPQVSSKKQREVRPFGRGISNTESRKGRQPSFNSRARGRVDNDDGLDDLDDMDDGDNNEEKKCTKSKASKVEESRARND</sequence>
<feature type="domain" description="RanBP2-type" evidence="15">
    <location>
        <begin position="383"/>
        <end position="412"/>
    </location>
</feature>
<dbReference type="EC" id="2.4.2.9" evidence="4"/>
<dbReference type="PROSITE" id="PS50199">
    <property type="entry name" value="ZF_RANBP2_2"/>
    <property type="match status" value="4"/>
</dbReference>
<evidence type="ECO:0000256" key="9">
    <source>
        <dbReference type="ARBA" id="ARBA00022741"/>
    </source>
</evidence>
<keyword evidence="17" id="KW-1185">Reference proteome</keyword>
<reference evidence="16 17" key="1">
    <citation type="journal article" date="2021" name="Nat. Plants">
        <title>The Taxus genome provides insights into paclitaxel biosynthesis.</title>
        <authorList>
            <person name="Xiong X."/>
            <person name="Gou J."/>
            <person name="Liao Q."/>
            <person name="Li Y."/>
            <person name="Zhou Q."/>
            <person name="Bi G."/>
            <person name="Li C."/>
            <person name="Du R."/>
            <person name="Wang X."/>
            <person name="Sun T."/>
            <person name="Guo L."/>
            <person name="Liang H."/>
            <person name="Lu P."/>
            <person name="Wu Y."/>
            <person name="Zhang Z."/>
            <person name="Ro D.K."/>
            <person name="Shang Y."/>
            <person name="Huang S."/>
            <person name="Yan J."/>
        </authorList>
    </citation>
    <scope>NUCLEOTIDE SEQUENCE [LARGE SCALE GENOMIC DNA]</scope>
    <source>
        <strain evidence="16">Ta-2019</strain>
    </source>
</reference>
<dbReference type="InterPro" id="IPR029057">
    <property type="entry name" value="PRTase-like"/>
</dbReference>
<dbReference type="Gene3D" id="4.10.1060.10">
    <property type="entry name" value="Zinc finger, RanBP2-type"/>
    <property type="match status" value="4"/>
</dbReference>
<evidence type="ECO:0000256" key="13">
    <source>
        <dbReference type="PROSITE-ProRule" id="PRU00322"/>
    </source>
</evidence>
<evidence type="ECO:0000313" key="16">
    <source>
        <dbReference type="EMBL" id="KAH9296515.1"/>
    </source>
</evidence>
<feature type="compositionally biased region" description="Acidic residues" evidence="14">
    <location>
        <begin position="884"/>
        <end position="898"/>
    </location>
</feature>
<dbReference type="PANTHER" id="PTHR23111:SF40">
    <property type="entry name" value="RNA-BINDING PROTEIN INVOLVED IN HETEROCHROMATIN ASSEMBLY-RELATED"/>
    <property type="match status" value="1"/>
</dbReference>
<feature type="compositionally biased region" description="Polar residues" evidence="14">
    <location>
        <begin position="609"/>
        <end position="630"/>
    </location>
</feature>
<evidence type="ECO:0000256" key="14">
    <source>
        <dbReference type="SAM" id="MobiDB-lite"/>
    </source>
</evidence>
<feature type="region of interest" description="Disordered" evidence="14">
    <location>
        <begin position="822"/>
        <end position="920"/>
    </location>
</feature>
<evidence type="ECO:0000256" key="3">
    <source>
        <dbReference type="ARBA" id="ARBA00009516"/>
    </source>
</evidence>
<dbReference type="PROSITE" id="PS01358">
    <property type="entry name" value="ZF_RANBP2_1"/>
    <property type="match status" value="2"/>
</dbReference>
<evidence type="ECO:0000256" key="2">
    <source>
        <dbReference type="ARBA" id="ARBA00005180"/>
    </source>
</evidence>
<dbReference type="SUPFAM" id="SSF53271">
    <property type="entry name" value="PRTase-like"/>
    <property type="match status" value="1"/>
</dbReference>
<dbReference type="AlphaFoldDB" id="A0AA38FBY2"/>
<evidence type="ECO:0000256" key="10">
    <source>
        <dbReference type="ARBA" id="ARBA00022771"/>
    </source>
</evidence>
<accession>A0AA38FBY2</accession>
<gene>
    <name evidence="16" type="ORF">KI387_040103</name>
</gene>
<feature type="domain" description="RanBP2-type" evidence="15">
    <location>
        <begin position="496"/>
        <end position="525"/>
    </location>
</feature>
<protein>
    <recommendedName>
        <fullName evidence="4">uracil phosphoribosyltransferase</fullName>
        <ecNumber evidence="4">2.4.2.9</ecNumber>
    </recommendedName>
</protein>
<evidence type="ECO:0000259" key="15">
    <source>
        <dbReference type="PROSITE" id="PS50199"/>
    </source>
</evidence>
<evidence type="ECO:0000313" key="17">
    <source>
        <dbReference type="Proteomes" id="UP000824469"/>
    </source>
</evidence>
<keyword evidence="5" id="KW-0021">Allosteric enzyme</keyword>
<dbReference type="CDD" id="cd06223">
    <property type="entry name" value="PRTases_typeI"/>
    <property type="match status" value="1"/>
</dbReference>
<dbReference type="GO" id="GO:0004845">
    <property type="term" value="F:uracil phosphoribosyltransferase activity"/>
    <property type="evidence" value="ECO:0007669"/>
    <property type="project" value="UniProtKB-EC"/>
</dbReference>
<organism evidence="16 17">
    <name type="scientific">Taxus chinensis</name>
    <name type="common">Chinese yew</name>
    <name type="synonym">Taxus wallichiana var. chinensis</name>
    <dbReference type="NCBI Taxonomy" id="29808"/>
    <lineage>
        <taxon>Eukaryota</taxon>
        <taxon>Viridiplantae</taxon>
        <taxon>Streptophyta</taxon>
        <taxon>Embryophyta</taxon>
        <taxon>Tracheophyta</taxon>
        <taxon>Spermatophyta</taxon>
        <taxon>Pinopsida</taxon>
        <taxon>Pinidae</taxon>
        <taxon>Conifers II</taxon>
        <taxon>Cupressales</taxon>
        <taxon>Taxaceae</taxon>
        <taxon>Taxus</taxon>
    </lineage>
</organism>
<comment type="cofactor">
    <cofactor evidence="1">
        <name>Mg(2+)</name>
        <dbReference type="ChEBI" id="CHEBI:18420"/>
    </cofactor>
</comment>
<feature type="non-terminal residue" evidence="16">
    <location>
        <position position="920"/>
    </location>
</feature>
<feature type="compositionally biased region" description="Acidic residues" evidence="14">
    <location>
        <begin position="737"/>
        <end position="749"/>
    </location>
</feature>